<name>A0A448WBG8_9PLAT</name>
<evidence type="ECO:0000259" key="6">
    <source>
        <dbReference type="PROSITE" id="PS50145"/>
    </source>
</evidence>
<dbReference type="GO" id="GO:0008270">
    <property type="term" value="F:zinc ion binding"/>
    <property type="evidence" value="ECO:0007669"/>
    <property type="project" value="UniProtKB-KW"/>
</dbReference>
<feature type="zinc finger region" description="TRAF-type" evidence="4">
    <location>
        <begin position="10"/>
        <end position="60"/>
    </location>
</feature>
<organism evidence="7 8">
    <name type="scientific">Protopolystoma xenopodis</name>
    <dbReference type="NCBI Taxonomy" id="117903"/>
    <lineage>
        <taxon>Eukaryota</taxon>
        <taxon>Metazoa</taxon>
        <taxon>Spiralia</taxon>
        <taxon>Lophotrochozoa</taxon>
        <taxon>Platyhelminthes</taxon>
        <taxon>Monogenea</taxon>
        <taxon>Polyopisthocotylea</taxon>
        <taxon>Polystomatidea</taxon>
        <taxon>Polystomatidae</taxon>
        <taxon>Protopolystoma</taxon>
    </lineage>
</organism>
<comment type="caution">
    <text evidence="7">The sequence shown here is derived from an EMBL/GenBank/DDBJ whole genome shotgun (WGS) entry which is preliminary data.</text>
</comment>
<feature type="signal peptide" evidence="5">
    <location>
        <begin position="1"/>
        <end position="21"/>
    </location>
</feature>
<keyword evidence="3 4" id="KW-0862">Zinc</keyword>
<feature type="domain" description="TRAF-type" evidence="6">
    <location>
        <begin position="10"/>
        <end position="60"/>
    </location>
</feature>
<keyword evidence="2 4" id="KW-0863">Zinc-finger</keyword>
<dbReference type="PROSITE" id="PS50145">
    <property type="entry name" value="ZF_TRAF"/>
    <property type="match status" value="1"/>
</dbReference>
<keyword evidence="1 4" id="KW-0479">Metal-binding</keyword>
<sequence length="225" mass="24120">MSHFLIKIIHFLDSLLDKLLVVCPNTEHCSEVVNRCDLESHLSVWCRGAALPCANTNSGCCFPASRALQPQDRKNCVFSSPDHFSPVTDSSNMESSPPASLVATKTLGIRTTNATSQNFVSLGANISDMNTKGDESPCSSSLLSNILPVTTSSHDRSSDAADRQLMSITTTETTHILNSPASKPITVIYSNAAVCSSSSGELTAAPATNDQSKSLKDNFLYLNYK</sequence>
<evidence type="ECO:0000256" key="1">
    <source>
        <dbReference type="ARBA" id="ARBA00022723"/>
    </source>
</evidence>
<dbReference type="InterPro" id="IPR001293">
    <property type="entry name" value="Znf_TRAF"/>
</dbReference>
<keyword evidence="8" id="KW-1185">Reference proteome</keyword>
<accession>A0A448WBG8</accession>
<keyword evidence="5" id="KW-0732">Signal</keyword>
<protein>
    <recommendedName>
        <fullName evidence="6">TRAF-type domain-containing protein</fullName>
    </recommendedName>
</protein>
<dbReference type="AlphaFoldDB" id="A0A448WBG8"/>
<evidence type="ECO:0000256" key="3">
    <source>
        <dbReference type="ARBA" id="ARBA00022833"/>
    </source>
</evidence>
<reference evidence="7" key="1">
    <citation type="submission" date="2018-11" db="EMBL/GenBank/DDBJ databases">
        <authorList>
            <consortium name="Pathogen Informatics"/>
        </authorList>
    </citation>
    <scope>NUCLEOTIDE SEQUENCE</scope>
</reference>
<evidence type="ECO:0000313" key="7">
    <source>
        <dbReference type="EMBL" id="VEL07627.1"/>
    </source>
</evidence>
<dbReference type="Proteomes" id="UP000784294">
    <property type="component" value="Unassembled WGS sequence"/>
</dbReference>
<evidence type="ECO:0000256" key="2">
    <source>
        <dbReference type="ARBA" id="ARBA00022771"/>
    </source>
</evidence>
<evidence type="ECO:0000256" key="5">
    <source>
        <dbReference type="SAM" id="SignalP"/>
    </source>
</evidence>
<proteinExistence type="predicted"/>
<gene>
    <name evidence="7" type="ORF">PXEA_LOCUS1067</name>
</gene>
<dbReference type="OrthoDB" id="438726at2759"/>
<feature type="chain" id="PRO_5019246031" description="TRAF-type domain-containing protein" evidence="5">
    <location>
        <begin position="22"/>
        <end position="225"/>
    </location>
</feature>
<evidence type="ECO:0000256" key="4">
    <source>
        <dbReference type="PROSITE-ProRule" id="PRU00207"/>
    </source>
</evidence>
<evidence type="ECO:0000313" key="8">
    <source>
        <dbReference type="Proteomes" id="UP000784294"/>
    </source>
</evidence>
<dbReference type="EMBL" id="CAAALY010002143">
    <property type="protein sequence ID" value="VEL07627.1"/>
    <property type="molecule type" value="Genomic_DNA"/>
</dbReference>